<evidence type="ECO:0000256" key="5">
    <source>
        <dbReference type="ARBA" id="ARBA00023136"/>
    </source>
</evidence>
<dbReference type="GO" id="GO:0043190">
    <property type="term" value="C:ATP-binding cassette (ABC) transporter complex"/>
    <property type="evidence" value="ECO:0007669"/>
    <property type="project" value="TreeGrafter"/>
</dbReference>
<keyword evidence="2" id="KW-1003">Cell membrane</keyword>
<sequence length="386" mass="43391">MTACIGRVVIFYQRVLKTIDRHILREWLGFLLIVVLATLGMLLVQCMIQDFGDLRNKGANVVDMGQYFAVRVPSFLSFVLPIILLVSLLYVLGRLHRGNEITAMRAAGLSYGQITRSIWVVGVLMCGVMWWLNASIVPWSVEKSLTMLQELGFRNEAKAAADAGSIGVTRTVTFDNDREGRLWFMNRYSRYAQRGYGVTVSEFTVRRQEKLRIYAKEAHLDKELGCWVFHNGRETLFDPENGAVTGSAPFDEKAVLYYKEDPELMLSFDVKPKDLSFFRLRQIMDYFEVLESPKLKIYAMRYYGILAGTFAPLIVILIAIPFAITGVRVNPAVGVSKSLGLFAIYFALEKVAESMGSQGILSPVVAACLPGAALLLIGGWFYARMR</sequence>
<evidence type="ECO:0000313" key="8">
    <source>
        <dbReference type="Proteomes" id="UP000244896"/>
    </source>
</evidence>
<evidence type="ECO:0000256" key="1">
    <source>
        <dbReference type="ARBA" id="ARBA00004651"/>
    </source>
</evidence>
<name>A0A2U8E424_9BACT</name>
<feature type="transmembrane region" description="Helical" evidence="6">
    <location>
        <begin position="360"/>
        <end position="383"/>
    </location>
</feature>
<evidence type="ECO:0000313" key="7">
    <source>
        <dbReference type="EMBL" id="AWI09667.1"/>
    </source>
</evidence>
<feature type="transmembrane region" description="Helical" evidence="6">
    <location>
        <begin position="68"/>
        <end position="92"/>
    </location>
</feature>
<protein>
    <recommendedName>
        <fullName evidence="9">Permease</fullName>
    </recommendedName>
</protein>
<keyword evidence="3 6" id="KW-0812">Transmembrane</keyword>
<keyword evidence="5 6" id="KW-0472">Membrane</keyword>
<dbReference type="AlphaFoldDB" id="A0A2U8E424"/>
<evidence type="ECO:0008006" key="9">
    <source>
        <dbReference type="Google" id="ProtNLM"/>
    </source>
</evidence>
<keyword evidence="4 6" id="KW-1133">Transmembrane helix</keyword>
<feature type="transmembrane region" description="Helical" evidence="6">
    <location>
        <begin position="302"/>
        <end position="324"/>
    </location>
</feature>
<gene>
    <name evidence="7" type="ORF">CKA38_10765</name>
</gene>
<dbReference type="Proteomes" id="UP000244896">
    <property type="component" value="Chromosome"/>
</dbReference>
<dbReference type="GO" id="GO:0015920">
    <property type="term" value="P:lipopolysaccharide transport"/>
    <property type="evidence" value="ECO:0007669"/>
    <property type="project" value="TreeGrafter"/>
</dbReference>
<dbReference type="PANTHER" id="PTHR33529">
    <property type="entry name" value="SLR0882 PROTEIN-RELATED"/>
    <property type="match status" value="1"/>
</dbReference>
<evidence type="ECO:0000256" key="6">
    <source>
        <dbReference type="SAM" id="Phobius"/>
    </source>
</evidence>
<feature type="transmembrane region" description="Helical" evidence="6">
    <location>
        <begin position="27"/>
        <end position="48"/>
    </location>
</feature>
<proteinExistence type="predicted"/>
<dbReference type="PANTHER" id="PTHR33529:SF2">
    <property type="entry name" value="LIPOPOLYSACCHARIDE EXPORT SYSTEM PERMEASE PROTEIN LPTG"/>
    <property type="match status" value="1"/>
</dbReference>
<evidence type="ECO:0000256" key="2">
    <source>
        <dbReference type="ARBA" id="ARBA00022475"/>
    </source>
</evidence>
<dbReference type="Pfam" id="PF03739">
    <property type="entry name" value="LptF_LptG"/>
    <property type="match status" value="1"/>
</dbReference>
<evidence type="ECO:0000256" key="4">
    <source>
        <dbReference type="ARBA" id="ARBA00022989"/>
    </source>
</evidence>
<organism evidence="7 8">
    <name type="scientific">Ereboglobus luteus</name>
    <dbReference type="NCBI Taxonomy" id="1796921"/>
    <lineage>
        <taxon>Bacteria</taxon>
        <taxon>Pseudomonadati</taxon>
        <taxon>Verrucomicrobiota</taxon>
        <taxon>Opitutia</taxon>
        <taxon>Opitutales</taxon>
        <taxon>Opitutaceae</taxon>
        <taxon>Ereboglobus</taxon>
    </lineage>
</organism>
<dbReference type="OrthoDB" id="185464at2"/>
<dbReference type="InterPro" id="IPR005495">
    <property type="entry name" value="LptG/LptF_permease"/>
</dbReference>
<evidence type="ECO:0000256" key="3">
    <source>
        <dbReference type="ARBA" id="ARBA00022692"/>
    </source>
</evidence>
<reference evidence="7 8" key="1">
    <citation type="journal article" date="2018" name="Syst. Appl. Microbiol.">
        <title>Ereboglobus luteus gen. nov. sp. nov. from cockroach guts, and new insights into the oxygen relationship of the genera Opitutus and Didymococcus (Verrucomicrobia: Opitutaceae).</title>
        <authorList>
            <person name="Tegtmeier D."/>
            <person name="Belitz A."/>
            <person name="Radek R."/>
            <person name="Heimerl T."/>
            <person name="Brune A."/>
        </authorList>
    </citation>
    <scope>NUCLEOTIDE SEQUENCE [LARGE SCALE GENOMIC DNA]</scope>
    <source>
        <strain evidence="7 8">Ho45</strain>
    </source>
</reference>
<keyword evidence="8" id="KW-1185">Reference proteome</keyword>
<comment type="subcellular location">
    <subcellularLocation>
        <location evidence="1">Cell membrane</location>
        <topology evidence="1">Multi-pass membrane protein</topology>
    </subcellularLocation>
</comment>
<dbReference type="EMBL" id="CP023004">
    <property type="protein sequence ID" value="AWI09667.1"/>
    <property type="molecule type" value="Genomic_DNA"/>
</dbReference>
<accession>A0A2U8E424</accession>
<dbReference type="KEGG" id="elut:CKA38_10765"/>